<proteinExistence type="predicted"/>
<name>A0ACD0NNS8_9BASI</name>
<keyword evidence="1" id="KW-0436">Ligase</keyword>
<dbReference type="EMBL" id="KZ820425">
    <property type="protein sequence ID" value="PWN47464.1"/>
    <property type="molecule type" value="Genomic_DNA"/>
</dbReference>
<sequence>SWKTSEFAYRKSNSTDSQLPTLARGLFTQPIYSPSSPTASEHQPACHRIAVRGYDKFFNVGEMPWTKPESIRLYTTPPYEVTFKENGCIIFASALSPQRIVVTSKHSLGPSPQNTGPSHAEKGEEWLERHLGAKGRTKSELANELWRRNETAVFELCDDSFEEHVIEYPKEKTGLHLHGL</sequence>
<evidence type="ECO:0000313" key="2">
    <source>
        <dbReference type="Proteomes" id="UP000245626"/>
    </source>
</evidence>
<protein>
    <submittedName>
        <fullName evidence="1">tRNA ligase</fullName>
    </submittedName>
</protein>
<keyword evidence="2" id="KW-1185">Reference proteome</keyword>
<feature type="non-terminal residue" evidence="1">
    <location>
        <position position="1"/>
    </location>
</feature>
<organism evidence="1 2">
    <name type="scientific">Violaceomyces palustris</name>
    <dbReference type="NCBI Taxonomy" id="1673888"/>
    <lineage>
        <taxon>Eukaryota</taxon>
        <taxon>Fungi</taxon>
        <taxon>Dikarya</taxon>
        <taxon>Basidiomycota</taxon>
        <taxon>Ustilaginomycotina</taxon>
        <taxon>Ustilaginomycetes</taxon>
        <taxon>Violaceomycetales</taxon>
        <taxon>Violaceomycetaceae</taxon>
        <taxon>Violaceomyces</taxon>
    </lineage>
</organism>
<dbReference type="Proteomes" id="UP000245626">
    <property type="component" value="Unassembled WGS sequence"/>
</dbReference>
<gene>
    <name evidence="1" type="ORF">IE53DRAFT_306061</name>
</gene>
<reference evidence="1 2" key="1">
    <citation type="journal article" date="2018" name="Mol. Biol. Evol.">
        <title>Broad Genomic Sampling Reveals a Smut Pathogenic Ancestry of the Fungal Clade Ustilaginomycotina.</title>
        <authorList>
            <person name="Kijpornyongpan T."/>
            <person name="Mondo S.J."/>
            <person name="Barry K."/>
            <person name="Sandor L."/>
            <person name="Lee J."/>
            <person name="Lipzen A."/>
            <person name="Pangilinan J."/>
            <person name="LaButti K."/>
            <person name="Hainaut M."/>
            <person name="Henrissat B."/>
            <person name="Grigoriev I.V."/>
            <person name="Spatafora J.W."/>
            <person name="Aime M.C."/>
        </authorList>
    </citation>
    <scope>NUCLEOTIDE SEQUENCE [LARGE SCALE GENOMIC DNA]</scope>
    <source>
        <strain evidence="1 2">SA 807</strain>
    </source>
</reference>
<evidence type="ECO:0000313" key="1">
    <source>
        <dbReference type="EMBL" id="PWN47464.1"/>
    </source>
</evidence>
<accession>A0ACD0NNS8</accession>
<feature type="non-terminal residue" evidence="1">
    <location>
        <position position="180"/>
    </location>
</feature>